<proteinExistence type="inferred from homology"/>
<organism evidence="9 10">
    <name type="scientific">Calditerrivibrio nitroreducens (strain DSM 19672 / NBRC 101217 / Yu37-1)</name>
    <dbReference type="NCBI Taxonomy" id="768670"/>
    <lineage>
        <taxon>Bacteria</taxon>
        <taxon>Pseudomonadati</taxon>
        <taxon>Deferribacterota</taxon>
        <taxon>Deferribacteres</taxon>
        <taxon>Deferribacterales</taxon>
        <taxon>Calditerrivibrionaceae</taxon>
    </lineage>
</organism>
<dbReference type="InterPro" id="IPR051673">
    <property type="entry name" value="SSDNA_exonuclease_RecJ"/>
</dbReference>
<dbReference type="NCBIfam" id="TIGR00644">
    <property type="entry name" value="recJ"/>
    <property type="match status" value="1"/>
</dbReference>
<evidence type="ECO:0000259" key="8">
    <source>
        <dbReference type="Pfam" id="PF17768"/>
    </source>
</evidence>
<dbReference type="AlphaFoldDB" id="E4TG26"/>
<reference evidence="9 10" key="2">
    <citation type="journal article" date="2011" name="Stand. Genomic Sci.">
        <title>Complete genome sequence of Calditerrivibrio nitroreducens type strain (Yu37-1).</title>
        <authorList>
            <person name="Pitluck S."/>
            <person name="Sikorski J."/>
            <person name="Zeytun A."/>
            <person name="Lapidus A."/>
            <person name="Nolan M."/>
            <person name="Lucas S."/>
            <person name="Hammon N."/>
            <person name="Deshpande S."/>
            <person name="Cheng J.F."/>
            <person name="Tapia R."/>
            <person name="Han C."/>
            <person name="Goodwin L."/>
            <person name="Liolios K."/>
            <person name="Pagani I."/>
            <person name="Ivanova N."/>
            <person name="Mavromatis K."/>
            <person name="Pati A."/>
            <person name="Chen A."/>
            <person name="Palaniappan K."/>
            <person name="Hauser L."/>
            <person name="Chang Y.J."/>
            <person name="Jeffries C.D."/>
            <person name="Detter J.C."/>
            <person name="Brambilla E."/>
            <person name="Djao O.D."/>
            <person name="Rohde M."/>
            <person name="Spring S."/>
            <person name="Goker M."/>
            <person name="Woyke T."/>
            <person name="Bristow J."/>
            <person name="Eisen J.A."/>
            <person name="Markowitz V."/>
            <person name="Hugenholtz P."/>
            <person name="Kyrpides N.C."/>
            <person name="Klenk H.P."/>
            <person name="Land M."/>
        </authorList>
    </citation>
    <scope>NUCLEOTIDE SEQUENCE [LARGE SCALE GENOMIC DNA]</scope>
    <source>
        <strain evidence="10">DSM 19672 / NBRC 101217 / Yu37-1</strain>
    </source>
</reference>
<dbReference type="OrthoDB" id="9809852at2"/>
<dbReference type="Pfam" id="PF17768">
    <property type="entry name" value="RecJ_OB"/>
    <property type="match status" value="1"/>
</dbReference>
<evidence type="ECO:0000256" key="1">
    <source>
        <dbReference type="ARBA" id="ARBA00005915"/>
    </source>
</evidence>
<dbReference type="KEGG" id="cni:Calni_0665"/>
<feature type="domain" description="DDH" evidence="6">
    <location>
        <begin position="92"/>
        <end position="247"/>
    </location>
</feature>
<protein>
    <recommendedName>
        <fullName evidence="2">Single-stranded-DNA-specific exonuclease RecJ</fullName>
    </recommendedName>
</protein>
<keyword evidence="10" id="KW-1185">Reference proteome</keyword>
<dbReference type="SUPFAM" id="SSF64182">
    <property type="entry name" value="DHH phosphoesterases"/>
    <property type="match status" value="1"/>
</dbReference>
<accession>E4TG26</accession>
<evidence type="ECO:0000313" key="10">
    <source>
        <dbReference type="Proteomes" id="UP000007039"/>
    </source>
</evidence>
<dbReference type="EMBL" id="CP002347">
    <property type="protein sequence ID" value="ADR18576.1"/>
    <property type="molecule type" value="Genomic_DNA"/>
</dbReference>
<dbReference type="GO" id="GO:0003676">
    <property type="term" value="F:nucleic acid binding"/>
    <property type="evidence" value="ECO:0007669"/>
    <property type="project" value="InterPro"/>
</dbReference>
<dbReference type="InterPro" id="IPR001667">
    <property type="entry name" value="DDH_dom"/>
</dbReference>
<dbReference type="HOGENOM" id="CLU_009736_5_2_0"/>
<dbReference type="Proteomes" id="UP000007039">
    <property type="component" value="Chromosome"/>
</dbReference>
<dbReference type="STRING" id="768670.Calni_0665"/>
<sequence length="586" mass="66771">MEKNGYVTIFKTPKYRWLYKKADEKKIIDLKLLYPELPKSILEVLINRGFTNKKEIDEFFEAPLSGMIDPFLLKDIHKAVKRVVHAIKNREKICIYGDYDVDGITATSLMYEFLSSITPLVDYYIPNRIEEGYSLNIDALNELKKKDVKVVITVDCGITSIDEIDYAKSIGLDTIVTDHHQLSDKLPSSAYAIINPLQPGDAYPFKHLSGVGVAFKFVLALKYVIEKQFDIKLPPLKYFLDLVALGTIADVVPMIGENRIFVKHGLKLLENSPRPGIAELKKISGLISTDLTSANIGYSLAPRINAVGRLGKSETSVKLLITKNQNEAKWFAEELETENRYRQELEKAVLKETIEKIERKKLNERYKSIIMYSKNWHPGVIGIIASRLVERYSKPAIVLSIDNDLAKGSARSIPNIDIFSFLKTIPDLLIEFGGHKYAAGLKLYTKNIRHLQRKLDDYIEKNSPNESLIPEIVIDAFLNPEDINEDLVKYINKLRPFGNTNSEPVFCMQKVKKAQEFSIMGKEKNIIKGFIGKNDSFFEVVGFNMGEYRDLIRSCDTFDIVFTIDINNWMGGSNIQLKLKDIKKSY</sequence>
<dbReference type="GO" id="GO:0008409">
    <property type="term" value="F:5'-3' exonuclease activity"/>
    <property type="evidence" value="ECO:0007669"/>
    <property type="project" value="InterPro"/>
</dbReference>
<dbReference type="InterPro" id="IPR004610">
    <property type="entry name" value="RecJ"/>
</dbReference>
<evidence type="ECO:0000256" key="4">
    <source>
        <dbReference type="ARBA" id="ARBA00022801"/>
    </source>
</evidence>
<keyword evidence="5 9" id="KW-0269">Exonuclease</keyword>
<dbReference type="Pfam" id="PF02272">
    <property type="entry name" value="DHHA1"/>
    <property type="match status" value="1"/>
</dbReference>
<dbReference type="Pfam" id="PF01368">
    <property type="entry name" value="DHH"/>
    <property type="match status" value="1"/>
</dbReference>
<evidence type="ECO:0000259" key="6">
    <source>
        <dbReference type="Pfam" id="PF01368"/>
    </source>
</evidence>
<dbReference type="Gene3D" id="3.10.310.30">
    <property type="match status" value="1"/>
</dbReference>
<dbReference type="PANTHER" id="PTHR30255:SF2">
    <property type="entry name" value="SINGLE-STRANDED-DNA-SPECIFIC EXONUCLEASE RECJ"/>
    <property type="match status" value="1"/>
</dbReference>
<reference key="1">
    <citation type="submission" date="2010-11" db="EMBL/GenBank/DDBJ databases">
        <title>The complete genome of chromosome of Calditerrivibrio nitroreducens DSM 19672.</title>
        <authorList>
            <consortium name="US DOE Joint Genome Institute (JGI-PGF)"/>
            <person name="Lucas S."/>
            <person name="Copeland A."/>
            <person name="Lapidus A."/>
            <person name="Bruce D."/>
            <person name="Goodwin L."/>
            <person name="Pitluck S."/>
            <person name="Kyrpides N."/>
            <person name="Mavromatis K."/>
            <person name="Ivanova N."/>
            <person name="Mikhailova N."/>
            <person name="Zeytun A."/>
            <person name="Brettin T."/>
            <person name="Detter J.C."/>
            <person name="Tapia R."/>
            <person name="Han C."/>
            <person name="Land M."/>
            <person name="Hauser L."/>
            <person name="Markowitz V."/>
            <person name="Cheng J.-F."/>
            <person name="Hugenholtz P."/>
            <person name="Woyke T."/>
            <person name="Wu D."/>
            <person name="Spring S."/>
            <person name="Schroeder M."/>
            <person name="Brambilla E."/>
            <person name="Klenk H.-P."/>
            <person name="Eisen J.A."/>
        </authorList>
    </citation>
    <scope>NUCLEOTIDE SEQUENCE [LARGE SCALE GENOMIC DNA]</scope>
    <source>
        <strain>DSM 19672</strain>
    </source>
</reference>
<feature type="domain" description="DHHA1" evidence="7">
    <location>
        <begin position="369"/>
        <end position="461"/>
    </location>
</feature>
<dbReference type="InterPro" id="IPR041122">
    <property type="entry name" value="RecJ_OB"/>
</dbReference>
<dbReference type="GO" id="GO:0006310">
    <property type="term" value="P:DNA recombination"/>
    <property type="evidence" value="ECO:0007669"/>
    <property type="project" value="InterPro"/>
</dbReference>
<evidence type="ECO:0000256" key="2">
    <source>
        <dbReference type="ARBA" id="ARBA00019841"/>
    </source>
</evidence>
<comment type="similarity">
    <text evidence="1">Belongs to the RecJ family.</text>
</comment>
<keyword evidence="3" id="KW-0540">Nuclease</keyword>
<feature type="domain" description="RecJ OB" evidence="8">
    <location>
        <begin position="474"/>
        <end position="581"/>
    </location>
</feature>
<dbReference type="PANTHER" id="PTHR30255">
    <property type="entry name" value="SINGLE-STRANDED-DNA-SPECIFIC EXONUCLEASE RECJ"/>
    <property type="match status" value="1"/>
</dbReference>
<gene>
    <name evidence="9" type="ordered locus">Calni_0665</name>
</gene>
<dbReference type="RefSeq" id="WP_013450789.1">
    <property type="nucleotide sequence ID" value="NC_014758.1"/>
</dbReference>
<keyword evidence="4" id="KW-0378">Hydrolase</keyword>
<dbReference type="Gene3D" id="3.90.1640.30">
    <property type="match status" value="1"/>
</dbReference>
<dbReference type="InterPro" id="IPR003156">
    <property type="entry name" value="DHHA1_dom"/>
</dbReference>
<evidence type="ECO:0000259" key="7">
    <source>
        <dbReference type="Pfam" id="PF02272"/>
    </source>
</evidence>
<name>E4TG26_CALNY</name>
<evidence type="ECO:0000313" key="9">
    <source>
        <dbReference type="EMBL" id="ADR18576.1"/>
    </source>
</evidence>
<evidence type="ECO:0000256" key="5">
    <source>
        <dbReference type="ARBA" id="ARBA00022839"/>
    </source>
</evidence>
<dbReference type="InterPro" id="IPR038763">
    <property type="entry name" value="DHH_sf"/>
</dbReference>
<dbReference type="GO" id="GO:0006281">
    <property type="term" value="P:DNA repair"/>
    <property type="evidence" value="ECO:0007669"/>
    <property type="project" value="InterPro"/>
</dbReference>
<dbReference type="eggNOG" id="COG0608">
    <property type="taxonomic scope" value="Bacteria"/>
</dbReference>
<evidence type="ECO:0000256" key="3">
    <source>
        <dbReference type="ARBA" id="ARBA00022722"/>
    </source>
</evidence>